<sequence>MMVNRTCVVVAHRLSTIQKVDSIVVIMNRKLWNITAITSLITSNRETKFSQPPSSMSSPSPSPSHSNPPLEVPEPYPHSLEHQELNCLSSNTPAPIFIESVTTSPKLHLSTLQDHPSSLSKPQ</sequence>
<feature type="region of interest" description="Disordered" evidence="1">
    <location>
        <begin position="43"/>
        <end position="85"/>
    </location>
</feature>
<evidence type="ECO:0000256" key="1">
    <source>
        <dbReference type="SAM" id="MobiDB-lite"/>
    </source>
</evidence>
<name>A0ABR2EPD3_9ROSI</name>
<dbReference type="InterPro" id="IPR027417">
    <property type="entry name" value="P-loop_NTPase"/>
</dbReference>
<keyword evidence="3" id="KW-1185">Reference proteome</keyword>
<dbReference type="Gene3D" id="3.40.50.300">
    <property type="entry name" value="P-loop containing nucleotide triphosphate hydrolases"/>
    <property type="match status" value="1"/>
</dbReference>
<proteinExistence type="predicted"/>
<feature type="compositionally biased region" description="Low complexity" evidence="1">
    <location>
        <begin position="50"/>
        <end position="69"/>
    </location>
</feature>
<reference evidence="2 3" key="1">
    <citation type="journal article" date="2024" name="G3 (Bethesda)">
        <title>Genome assembly of Hibiscus sabdariffa L. provides insights into metabolisms of medicinal natural products.</title>
        <authorList>
            <person name="Kim T."/>
        </authorList>
    </citation>
    <scope>NUCLEOTIDE SEQUENCE [LARGE SCALE GENOMIC DNA]</scope>
    <source>
        <strain evidence="2">TK-2024</strain>
        <tissue evidence="2">Old leaves</tissue>
    </source>
</reference>
<comment type="caution">
    <text evidence="2">The sequence shown here is derived from an EMBL/GenBank/DDBJ whole genome shotgun (WGS) entry which is preliminary data.</text>
</comment>
<organism evidence="2 3">
    <name type="scientific">Hibiscus sabdariffa</name>
    <name type="common">roselle</name>
    <dbReference type="NCBI Taxonomy" id="183260"/>
    <lineage>
        <taxon>Eukaryota</taxon>
        <taxon>Viridiplantae</taxon>
        <taxon>Streptophyta</taxon>
        <taxon>Embryophyta</taxon>
        <taxon>Tracheophyta</taxon>
        <taxon>Spermatophyta</taxon>
        <taxon>Magnoliopsida</taxon>
        <taxon>eudicotyledons</taxon>
        <taxon>Gunneridae</taxon>
        <taxon>Pentapetalae</taxon>
        <taxon>rosids</taxon>
        <taxon>malvids</taxon>
        <taxon>Malvales</taxon>
        <taxon>Malvaceae</taxon>
        <taxon>Malvoideae</taxon>
        <taxon>Hibiscus</taxon>
    </lineage>
</organism>
<protein>
    <submittedName>
        <fullName evidence="2">Uncharacterized protein</fullName>
    </submittedName>
</protein>
<evidence type="ECO:0000313" key="3">
    <source>
        <dbReference type="Proteomes" id="UP001472677"/>
    </source>
</evidence>
<accession>A0ABR2EPD3</accession>
<dbReference type="Proteomes" id="UP001472677">
    <property type="component" value="Unassembled WGS sequence"/>
</dbReference>
<dbReference type="EMBL" id="JBBPBM010000011">
    <property type="protein sequence ID" value="KAK8563873.1"/>
    <property type="molecule type" value="Genomic_DNA"/>
</dbReference>
<evidence type="ECO:0000313" key="2">
    <source>
        <dbReference type="EMBL" id="KAK8563873.1"/>
    </source>
</evidence>
<gene>
    <name evidence="2" type="ORF">V6N12_036008</name>
</gene>